<gene>
    <name evidence="1" type="ORF">Tco_0655825</name>
</gene>
<sequence length="81" mass="9148">MSTAYHPQTDGQSERTIQTLEDMLRAVTSGFWWQLGYHLSIDVASPVIMTEVGESPAYWDQEIVQEATGKELFKLGKIENS</sequence>
<keyword evidence="1" id="KW-0548">Nucleotidyltransferase</keyword>
<reference evidence="1" key="1">
    <citation type="journal article" date="2022" name="Int. J. Mol. Sci.">
        <title>Draft Genome of Tanacetum Coccineum: Genomic Comparison of Closely Related Tanacetum-Family Plants.</title>
        <authorList>
            <person name="Yamashiro T."/>
            <person name="Shiraishi A."/>
            <person name="Nakayama K."/>
            <person name="Satake H."/>
        </authorList>
    </citation>
    <scope>NUCLEOTIDE SEQUENCE</scope>
</reference>
<dbReference type="Proteomes" id="UP001151760">
    <property type="component" value="Unassembled WGS sequence"/>
</dbReference>
<dbReference type="EMBL" id="BQNB010009262">
    <property type="protein sequence ID" value="GJS61041.1"/>
    <property type="molecule type" value="Genomic_DNA"/>
</dbReference>
<accession>A0ABQ4X780</accession>
<keyword evidence="1" id="KW-0695">RNA-directed DNA polymerase</keyword>
<dbReference type="InterPro" id="IPR036397">
    <property type="entry name" value="RNaseH_sf"/>
</dbReference>
<evidence type="ECO:0000313" key="1">
    <source>
        <dbReference type="EMBL" id="GJS61041.1"/>
    </source>
</evidence>
<reference evidence="1" key="2">
    <citation type="submission" date="2022-01" db="EMBL/GenBank/DDBJ databases">
        <authorList>
            <person name="Yamashiro T."/>
            <person name="Shiraishi A."/>
            <person name="Satake H."/>
            <person name="Nakayama K."/>
        </authorList>
    </citation>
    <scope>NUCLEOTIDE SEQUENCE</scope>
</reference>
<evidence type="ECO:0000313" key="2">
    <source>
        <dbReference type="Proteomes" id="UP001151760"/>
    </source>
</evidence>
<proteinExistence type="predicted"/>
<keyword evidence="2" id="KW-1185">Reference proteome</keyword>
<name>A0ABQ4X780_9ASTR</name>
<keyword evidence="1" id="KW-0808">Transferase</keyword>
<dbReference type="InterPro" id="IPR012337">
    <property type="entry name" value="RNaseH-like_sf"/>
</dbReference>
<organism evidence="1 2">
    <name type="scientific">Tanacetum coccineum</name>
    <dbReference type="NCBI Taxonomy" id="301880"/>
    <lineage>
        <taxon>Eukaryota</taxon>
        <taxon>Viridiplantae</taxon>
        <taxon>Streptophyta</taxon>
        <taxon>Embryophyta</taxon>
        <taxon>Tracheophyta</taxon>
        <taxon>Spermatophyta</taxon>
        <taxon>Magnoliopsida</taxon>
        <taxon>eudicotyledons</taxon>
        <taxon>Gunneridae</taxon>
        <taxon>Pentapetalae</taxon>
        <taxon>asterids</taxon>
        <taxon>campanulids</taxon>
        <taxon>Asterales</taxon>
        <taxon>Asteraceae</taxon>
        <taxon>Asteroideae</taxon>
        <taxon>Anthemideae</taxon>
        <taxon>Anthemidinae</taxon>
        <taxon>Tanacetum</taxon>
    </lineage>
</organism>
<dbReference type="Gene3D" id="3.30.420.10">
    <property type="entry name" value="Ribonuclease H-like superfamily/Ribonuclease H"/>
    <property type="match status" value="1"/>
</dbReference>
<dbReference type="GO" id="GO:0003964">
    <property type="term" value="F:RNA-directed DNA polymerase activity"/>
    <property type="evidence" value="ECO:0007669"/>
    <property type="project" value="UniProtKB-KW"/>
</dbReference>
<protein>
    <submittedName>
        <fullName evidence="1">Reverse transcriptase domain-containing protein</fullName>
    </submittedName>
</protein>
<comment type="caution">
    <text evidence="1">The sequence shown here is derived from an EMBL/GenBank/DDBJ whole genome shotgun (WGS) entry which is preliminary data.</text>
</comment>
<dbReference type="SUPFAM" id="SSF53098">
    <property type="entry name" value="Ribonuclease H-like"/>
    <property type="match status" value="1"/>
</dbReference>